<dbReference type="PANTHER" id="PTHR43798:SF33">
    <property type="entry name" value="HYDROLASE, PUTATIVE (AFU_ORTHOLOGUE AFUA_2G14860)-RELATED"/>
    <property type="match status" value="1"/>
</dbReference>
<reference evidence="2" key="1">
    <citation type="submission" date="2020-01" db="EMBL/GenBank/DDBJ databases">
        <title>Muricauda ochracea sp. nov., isolated from a tidal flat of Garorim bay in Korea.</title>
        <authorList>
            <person name="Kim D."/>
            <person name="Yoo Y."/>
            <person name="Kim J.-J."/>
        </authorList>
    </citation>
    <scope>NUCLEOTIDE SEQUENCE</scope>
    <source>
        <strain evidence="2">JGD-17</strain>
    </source>
</reference>
<dbReference type="InterPro" id="IPR000073">
    <property type="entry name" value="AB_hydrolase_1"/>
</dbReference>
<dbReference type="GO" id="GO:0016020">
    <property type="term" value="C:membrane"/>
    <property type="evidence" value="ECO:0007669"/>
    <property type="project" value="TreeGrafter"/>
</dbReference>
<dbReference type="InterPro" id="IPR029058">
    <property type="entry name" value="AB_hydrolase_fold"/>
</dbReference>
<sequence length="299" mass="34528">MNESYHPFKSEKAKGEYLAFYDEHAKLWPVPSKNKYIETSYGQTFVRISGPEDKSPLILLPGDTENSLSWMPQIKEFSEHYRTYAIDCIYDNGRSIYSRPLQEPRDFVNWLNELFDALNLKNNINLLGFSFGGWQTSIYAMAHPERLNKVILISPSATVMQPRLRYLIPAITAHFFPIHFITKKLVYWERKCLVKQGEAGRAIADKMTEEVVLAGKCFKKRKFVKPTVLTDDDLQKLKVPVLYLIGDKEVLYSPDKVEQRLNDVAPQINTITIPDASHDITHSQAEIVNKKILDFLKKE</sequence>
<comment type="caution">
    <text evidence="2">The sequence shown here is derived from an EMBL/GenBank/DDBJ whole genome shotgun (WGS) entry which is preliminary data.</text>
</comment>
<accession>A0A964TCP8</accession>
<evidence type="ECO:0000313" key="2">
    <source>
        <dbReference type="EMBL" id="NAY91081.1"/>
    </source>
</evidence>
<dbReference type="EMBL" id="JAAABI010000001">
    <property type="protein sequence ID" value="NAY91081.1"/>
    <property type="molecule type" value="Genomic_DNA"/>
</dbReference>
<name>A0A964TCP8_9FLAO</name>
<dbReference type="PANTHER" id="PTHR43798">
    <property type="entry name" value="MONOACYLGLYCEROL LIPASE"/>
    <property type="match status" value="1"/>
</dbReference>
<evidence type="ECO:0000259" key="1">
    <source>
        <dbReference type="Pfam" id="PF00561"/>
    </source>
</evidence>
<protein>
    <submittedName>
        <fullName evidence="2">Alpha/beta fold hydrolase</fullName>
    </submittedName>
</protein>
<dbReference type="Proteomes" id="UP000667650">
    <property type="component" value="Unassembled WGS sequence"/>
</dbReference>
<dbReference type="RefSeq" id="WP_166522468.1">
    <property type="nucleotide sequence ID" value="NZ_JAAABI010000001.1"/>
</dbReference>
<gene>
    <name evidence="2" type="ORF">GTQ34_04035</name>
</gene>
<keyword evidence="3" id="KW-1185">Reference proteome</keyword>
<feature type="domain" description="AB hydrolase-1" evidence="1">
    <location>
        <begin position="56"/>
        <end position="164"/>
    </location>
</feature>
<evidence type="ECO:0000313" key="3">
    <source>
        <dbReference type="Proteomes" id="UP000667650"/>
    </source>
</evidence>
<proteinExistence type="predicted"/>
<organism evidence="2 3">
    <name type="scientific">Flagellimonas ochracea</name>
    <dbReference type="NCBI Taxonomy" id="2696472"/>
    <lineage>
        <taxon>Bacteria</taxon>
        <taxon>Pseudomonadati</taxon>
        <taxon>Bacteroidota</taxon>
        <taxon>Flavobacteriia</taxon>
        <taxon>Flavobacteriales</taxon>
        <taxon>Flavobacteriaceae</taxon>
        <taxon>Flagellimonas</taxon>
    </lineage>
</organism>
<dbReference type="InterPro" id="IPR050266">
    <property type="entry name" value="AB_hydrolase_sf"/>
</dbReference>
<keyword evidence="2" id="KW-0378">Hydrolase</keyword>
<dbReference type="SUPFAM" id="SSF53474">
    <property type="entry name" value="alpha/beta-Hydrolases"/>
    <property type="match status" value="1"/>
</dbReference>
<dbReference type="Gene3D" id="3.40.50.1820">
    <property type="entry name" value="alpha/beta hydrolase"/>
    <property type="match status" value="1"/>
</dbReference>
<dbReference type="GO" id="GO:0016787">
    <property type="term" value="F:hydrolase activity"/>
    <property type="evidence" value="ECO:0007669"/>
    <property type="project" value="UniProtKB-KW"/>
</dbReference>
<dbReference type="Pfam" id="PF00561">
    <property type="entry name" value="Abhydrolase_1"/>
    <property type="match status" value="1"/>
</dbReference>
<dbReference type="AlphaFoldDB" id="A0A964TCP8"/>